<dbReference type="EMBL" id="BSXU01006420">
    <property type="protein sequence ID" value="GMG55870.1"/>
    <property type="molecule type" value="Genomic_DNA"/>
</dbReference>
<evidence type="ECO:0000313" key="4">
    <source>
        <dbReference type="Proteomes" id="UP001165063"/>
    </source>
</evidence>
<dbReference type="GO" id="GO:0016020">
    <property type="term" value="C:membrane"/>
    <property type="evidence" value="ECO:0007669"/>
    <property type="project" value="UniProtKB-SubCell"/>
</dbReference>
<proteinExistence type="predicted"/>
<accession>A0A9W7DNV5</accession>
<feature type="region of interest" description="Disordered" evidence="1">
    <location>
        <begin position="269"/>
        <end position="442"/>
    </location>
</feature>
<organism evidence="3 4">
    <name type="scientific">Ambrosiozyma monospora</name>
    <name type="common">Yeast</name>
    <name type="synonym">Endomycopsis monosporus</name>
    <dbReference type="NCBI Taxonomy" id="43982"/>
    <lineage>
        <taxon>Eukaryota</taxon>
        <taxon>Fungi</taxon>
        <taxon>Dikarya</taxon>
        <taxon>Ascomycota</taxon>
        <taxon>Saccharomycotina</taxon>
        <taxon>Pichiomycetes</taxon>
        <taxon>Pichiales</taxon>
        <taxon>Pichiaceae</taxon>
        <taxon>Ambrosiozyma</taxon>
    </lineage>
</organism>
<dbReference type="PROSITE" id="PS51111">
    <property type="entry name" value="REJ"/>
    <property type="match status" value="1"/>
</dbReference>
<name>A0A9W7DNV5_AMBMO</name>
<dbReference type="InterPro" id="IPR014010">
    <property type="entry name" value="REJ_dom"/>
</dbReference>
<dbReference type="Proteomes" id="UP001165063">
    <property type="component" value="Unassembled WGS sequence"/>
</dbReference>
<feature type="domain" description="REJ" evidence="2">
    <location>
        <begin position="1"/>
        <end position="184"/>
    </location>
</feature>
<evidence type="ECO:0000256" key="1">
    <source>
        <dbReference type="SAM" id="MobiDB-lite"/>
    </source>
</evidence>
<dbReference type="AlphaFoldDB" id="A0A9W7DNV5"/>
<evidence type="ECO:0000313" key="3">
    <source>
        <dbReference type="EMBL" id="GMG55870.1"/>
    </source>
</evidence>
<feature type="compositionally biased region" description="Low complexity" evidence="1">
    <location>
        <begin position="296"/>
        <end position="442"/>
    </location>
</feature>
<reference evidence="3" key="1">
    <citation type="submission" date="2023-04" db="EMBL/GenBank/DDBJ databases">
        <title>Ambrosiozyma monospora NBRC 1965.</title>
        <authorList>
            <person name="Ichikawa N."/>
            <person name="Sato H."/>
            <person name="Tonouchi N."/>
        </authorList>
    </citation>
    <scope>NUCLEOTIDE SEQUENCE</scope>
    <source>
        <strain evidence="3">NBRC 1965</strain>
    </source>
</reference>
<feature type="region of interest" description="Disordered" evidence="1">
    <location>
        <begin position="1"/>
        <end position="104"/>
    </location>
</feature>
<feature type="compositionally biased region" description="Low complexity" evidence="1">
    <location>
        <begin position="269"/>
        <end position="287"/>
    </location>
</feature>
<feature type="compositionally biased region" description="Low complexity" evidence="1">
    <location>
        <begin position="824"/>
        <end position="844"/>
    </location>
</feature>
<protein>
    <submittedName>
        <fullName evidence="3">Unnamed protein product</fullName>
    </submittedName>
</protein>
<gene>
    <name evidence="3" type="ORF">Amon01_000793900</name>
</gene>
<evidence type="ECO:0000259" key="2">
    <source>
        <dbReference type="PROSITE" id="PS51111"/>
    </source>
</evidence>
<comment type="caution">
    <text evidence="3">The sequence shown here is derived from an EMBL/GenBank/DDBJ whole genome shotgun (WGS) entry which is preliminary data.</text>
</comment>
<feature type="region of interest" description="Disordered" evidence="1">
    <location>
        <begin position="824"/>
        <end position="845"/>
    </location>
</feature>
<feature type="region of interest" description="Disordered" evidence="1">
    <location>
        <begin position="125"/>
        <end position="242"/>
    </location>
</feature>
<sequence length="960" mass="100697">MSSSSKLSSSSVSSSSQLSSSSVSSSSELSSSSISSSLSSSSLLSSSVWSSSYLPSSSVSSSSQLSSSSVSSDLSSSQLSSSESSSSKLSSSSFSSDLSSSSQLSSSMWSSLSKLTSTVLSSFSSLTSTSSSSFSSLPSTSSSSLSFFSKTSTDSRFPSHSSSSVLSSSSSLSSSLSDSSSTLSSSTSFFSNFPSKTSNEPTSSSSSVLSHYSKLPSSTLSSSSDLSHSGSSSSVSSSSPMGYSSFLGSSTFISSSDSSFSAQGSSKISSLLSSTPQSSPNWMSSSKKASRDDSSSRTTSSSVFRSDQISSSSSLFPSTSSLYRSSFSQSGSSHLTTPSVSNSVSTSSAHISSSGSSGFKPSFSSSVPSSSLEKSSSLPNPSHFSKSSSSLPKPSYFSSPSSQIPSSSPIPTSFFSSPSSSRRYPSSSRRSSNSFFSSSARPSCSNAAATFASLEGFPYVWSVYGFTDFADATMVFHHGSNWDFNLHNYDSGVIGAVESNADLSFTLTCGADKHAAFEPTGTVRTAYELTADIIETGKTCQVYATKTLGVGPRITAYQEDVYGHPVFDIYFPPDFLSFAISGENDNSEVYRFIEPVQFVDQANNSLSGLSYNLDDDNVLAKDAGAPTTASQYSVLITASMSQNLYVEASYTQTFGFSNSNGFSTNLDATITLNPSPFPTVFAFQNGTNGWFEVDVPATLAPFVIDVSAANFDFDRNSYFIDVDFKSANVGNYNAEGLYTTGGYTYEGSDGNSTIQVGFGISIAQDMTGETELIAEFSVYPRTDKNGKRDNKGTAAYDIPASFTYSAFPLMADLHGGIPVSGGSDSDSGYYSNSSSSVNPGQSASVIPATESPQVTVDLSYQGVINKVHFSALNDDLQYLAGAETFYAGGQIWENTEINVAGGKFDAYATLNSGVNSIEFVATAENDDQTFWQREHQPLVVSVLSVPLQIPPCQPKFHIPL</sequence>
<keyword evidence="4" id="KW-1185">Reference proteome</keyword>